<proteinExistence type="inferred from homology"/>
<evidence type="ECO:0000256" key="3">
    <source>
        <dbReference type="ARBA" id="ARBA00022448"/>
    </source>
</evidence>
<evidence type="ECO:0000313" key="12">
    <source>
        <dbReference type="Proteomes" id="UP000290637"/>
    </source>
</evidence>
<dbReference type="EMBL" id="CP035913">
    <property type="protein sequence ID" value="QBE64612.1"/>
    <property type="molecule type" value="Genomic_DNA"/>
</dbReference>
<dbReference type="GO" id="GO:0140359">
    <property type="term" value="F:ABC-type transporter activity"/>
    <property type="evidence" value="ECO:0007669"/>
    <property type="project" value="InterPro"/>
</dbReference>
<dbReference type="GO" id="GO:0015920">
    <property type="term" value="P:lipopolysaccharide transport"/>
    <property type="evidence" value="ECO:0007669"/>
    <property type="project" value="TreeGrafter"/>
</dbReference>
<comment type="similarity">
    <text evidence="2 9">Belongs to the ABC-2 integral membrane protein family.</text>
</comment>
<dbReference type="InterPro" id="IPR013525">
    <property type="entry name" value="ABC2_TM"/>
</dbReference>
<feature type="transmembrane region" description="Helical" evidence="9">
    <location>
        <begin position="210"/>
        <end position="231"/>
    </location>
</feature>
<dbReference type="PANTHER" id="PTHR30413:SF10">
    <property type="entry name" value="CAPSULE POLYSACCHARIDE EXPORT INNER-MEMBRANE PROTEIN CTRC"/>
    <property type="match status" value="1"/>
</dbReference>
<gene>
    <name evidence="11" type="ORF">EWM63_17780</name>
</gene>
<evidence type="ECO:0000256" key="4">
    <source>
        <dbReference type="ARBA" id="ARBA00022475"/>
    </source>
</evidence>
<feature type="transmembrane region" description="Helical" evidence="9">
    <location>
        <begin position="266"/>
        <end position="284"/>
    </location>
</feature>
<reference evidence="11 12" key="1">
    <citation type="submission" date="2019-02" db="EMBL/GenBank/DDBJ databases">
        <title>Draft Genome Sequences of Six Type Strains of the Genus Massilia.</title>
        <authorList>
            <person name="Miess H."/>
            <person name="Frediansyhah A."/>
            <person name="Gross H."/>
        </authorList>
    </citation>
    <scope>NUCLEOTIDE SEQUENCE [LARGE SCALE GENOMIC DNA]</scope>
    <source>
        <strain evidence="11 12">DSM 17473</strain>
    </source>
</reference>
<accession>A0A4P6L157</accession>
<dbReference type="GO" id="GO:0005886">
    <property type="term" value="C:plasma membrane"/>
    <property type="evidence" value="ECO:0007669"/>
    <property type="project" value="UniProtKB-SubCell"/>
</dbReference>
<comment type="subcellular location">
    <subcellularLocation>
        <location evidence="9">Cell inner membrane</location>
        <topology evidence="9">Multi-pass membrane protein</topology>
    </subcellularLocation>
    <subcellularLocation>
        <location evidence="1">Cell membrane</location>
        <topology evidence="1">Multi-pass membrane protein</topology>
    </subcellularLocation>
</comment>
<evidence type="ECO:0000256" key="1">
    <source>
        <dbReference type="ARBA" id="ARBA00004651"/>
    </source>
</evidence>
<organism evidence="11 12">
    <name type="scientific">Pseudoduganella lutea</name>
    <dbReference type="NCBI Taxonomy" id="321985"/>
    <lineage>
        <taxon>Bacteria</taxon>
        <taxon>Pseudomonadati</taxon>
        <taxon>Pseudomonadota</taxon>
        <taxon>Betaproteobacteria</taxon>
        <taxon>Burkholderiales</taxon>
        <taxon>Oxalobacteraceae</taxon>
        <taxon>Telluria group</taxon>
        <taxon>Pseudoduganella</taxon>
    </lineage>
</organism>
<dbReference type="AlphaFoldDB" id="A0A4P6L157"/>
<dbReference type="PANTHER" id="PTHR30413">
    <property type="entry name" value="INNER MEMBRANE TRANSPORT PERMEASE"/>
    <property type="match status" value="1"/>
</dbReference>
<evidence type="ECO:0000256" key="6">
    <source>
        <dbReference type="ARBA" id="ARBA00022989"/>
    </source>
</evidence>
<feature type="transmembrane region" description="Helical" evidence="9">
    <location>
        <begin position="61"/>
        <end position="86"/>
    </location>
</feature>
<protein>
    <recommendedName>
        <fullName evidence="9">Transport permease protein</fullName>
    </recommendedName>
</protein>
<keyword evidence="5 9" id="KW-0812">Transmembrane</keyword>
<evidence type="ECO:0000256" key="2">
    <source>
        <dbReference type="ARBA" id="ARBA00007783"/>
    </source>
</evidence>
<dbReference type="Pfam" id="PF01061">
    <property type="entry name" value="ABC2_membrane"/>
    <property type="match status" value="1"/>
</dbReference>
<evidence type="ECO:0000259" key="10">
    <source>
        <dbReference type="PROSITE" id="PS51012"/>
    </source>
</evidence>
<evidence type="ECO:0000256" key="7">
    <source>
        <dbReference type="ARBA" id="ARBA00023047"/>
    </source>
</evidence>
<keyword evidence="7" id="KW-0625">Polysaccharide transport</keyword>
<keyword evidence="3 9" id="KW-0813">Transport</keyword>
<name>A0A4P6L157_9BURK</name>
<dbReference type="KEGG" id="plue:EWM63_17780"/>
<dbReference type="GO" id="GO:0015774">
    <property type="term" value="P:polysaccharide transport"/>
    <property type="evidence" value="ECO:0007669"/>
    <property type="project" value="UniProtKB-KW"/>
</dbReference>
<evidence type="ECO:0000256" key="5">
    <source>
        <dbReference type="ARBA" id="ARBA00022692"/>
    </source>
</evidence>
<feature type="transmembrane region" description="Helical" evidence="9">
    <location>
        <begin position="140"/>
        <end position="166"/>
    </location>
</feature>
<feature type="transmembrane region" description="Helical" evidence="9">
    <location>
        <begin position="98"/>
        <end position="119"/>
    </location>
</feature>
<keyword evidence="8 9" id="KW-0472">Membrane</keyword>
<dbReference type="OrthoDB" id="9786910at2"/>
<dbReference type="InterPro" id="IPR047817">
    <property type="entry name" value="ABC2_TM_bact-type"/>
</dbReference>
<keyword evidence="6 9" id="KW-1133">Transmembrane helix</keyword>
<feature type="transmembrane region" description="Helical" evidence="9">
    <location>
        <begin position="178"/>
        <end position="203"/>
    </location>
</feature>
<evidence type="ECO:0000256" key="9">
    <source>
        <dbReference type="RuleBase" id="RU361157"/>
    </source>
</evidence>
<keyword evidence="4 9" id="KW-1003">Cell membrane</keyword>
<keyword evidence="12" id="KW-1185">Reference proteome</keyword>
<feature type="domain" description="ABC transmembrane type-2" evidence="10">
    <location>
        <begin position="63"/>
        <end position="287"/>
    </location>
</feature>
<keyword evidence="7" id="KW-0762">Sugar transport</keyword>
<evidence type="ECO:0000256" key="8">
    <source>
        <dbReference type="ARBA" id="ARBA00023136"/>
    </source>
</evidence>
<evidence type="ECO:0000313" key="11">
    <source>
        <dbReference type="EMBL" id="QBE64612.1"/>
    </source>
</evidence>
<dbReference type="Proteomes" id="UP000290637">
    <property type="component" value="Chromosome"/>
</dbReference>
<sequence>MRPPEIPPCATRELNVSDVFTYLPRQGSRLISRALLRGIWTYRGFIAGSVKREFQSKYRNTMLGATWAVLSPLAMILVYTLIFSQVMHSRLPGIASPYAYSIYLCAGVLTWGLFAEITSRGQVMFIENGNLLKKLSFPRICLPIIVVANALVNFAVVFALFIAFLLVTGQFAGVPVVAMVPVLLLQVLLAIGLALVLGILNVFFRDVGQFFNVAIQFWFWLTPVVYPFSIIPEPMRPWMAWNPMVPVIQSYQRIFVEGLWPRWETLAWPLFVALLLCILGLKLFRKRSSEMVDEL</sequence>
<dbReference type="PROSITE" id="PS51012">
    <property type="entry name" value="ABC_TM2"/>
    <property type="match status" value="1"/>
</dbReference>